<reference evidence="2" key="1">
    <citation type="submission" date="2019-08" db="EMBL/GenBank/DDBJ databases">
        <title>Arthrobacter sp. nov., isolated from plateau pika and Tibetan wild ass.</title>
        <authorList>
            <person name="Ge Y."/>
        </authorList>
    </citation>
    <scope>NUCLEOTIDE SEQUENCE [LARGE SCALE GENOMIC DNA]</scope>
    <source>
        <strain evidence="2">HF-4214</strain>
    </source>
</reference>
<evidence type="ECO:0000313" key="1">
    <source>
        <dbReference type="EMBL" id="MRX82253.1"/>
    </source>
</evidence>
<protein>
    <submittedName>
        <fullName evidence="1">Phage head-tail adapter protein</fullName>
    </submittedName>
</protein>
<comment type="caution">
    <text evidence="1">The sequence shown here is derived from an EMBL/GenBank/DDBJ whole genome shotgun (WGS) entry which is preliminary data.</text>
</comment>
<gene>
    <name evidence="1" type="ORF">GJG86_07075</name>
</gene>
<name>A0A6N7RLQ4_9ACTN</name>
<sequence length="103" mass="11087">MSGWAGSCQLIAQRAERADYGVSRSVETRRKVPCNVIGMGNAAYYAAAAAGVHPEAVLQVRKAEYGGERLVEFEGVVYSVDRVKASSPDFATLTLVEKVGHRV</sequence>
<dbReference type="RefSeq" id="WP_154333121.1">
    <property type="nucleotide sequence ID" value="NZ_VTFY01000004.1"/>
</dbReference>
<organism evidence="1 2">
    <name type="scientific">Eggerthella guodeyinii</name>
    <dbReference type="NCBI Taxonomy" id="2690837"/>
    <lineage>
        <taxon>Bacteria</taxon>
        <taxon>Bacillati</taxon>
        <taxon>Actinomycetota</taxon>
        <taxon>Coriobacteriia</taxon>
        <taxon>Eggerthellales</taxon>
        <taxon>Eggerthellaceae</taxon>
        <taxon>Eggerthella</taxon>
    </lineage>
</organism>
<keyword evidence="2" id="KW-1185">Reference proteome</keyword>
<dbReference type="EMBL" id="VTFY01000004">
    <property type="protein sequence ID" value="MRX82253.1"/>
    <property type="molecule type" value="Genomic_DNA"/>
</dbReference>
<evidence type="ECO:0000313" key="2">
    <source>
        <dbReference type="Proteomes" id="UP000438093"/>
    </source>
</evidence>
<dbReference type="Proteomes" id="UP000438093">
    <property type="component" value="Unassembled WGS sequence"/>
</dbReference>
<proteinExistence type="predicted"/>
<accession>A0A6N7RLQ4</accession>
<dbReference type="AlphaFoldDB" id="A0A6N7RLQ4"/>